<proteinExistence type="predicted"/>
<keyword evidence="1" id="KW-0175">Coiled coil</keyword>
<evidence type="ECO:0000313" key="4">
    <source>
        <dbReference type="EMBL" id="ODS22586.1"/>
    </source>
</evidence>
<accession>A0A1D2QLZ0</accession>
<dbReference type="AlphaFoldDB" id="A0A1D2QLZ0"/>
<dbReference type="Proteomes" id="UP000242502">
    <property type="component" value="Unassembled WGS sequence"/>
</dbReference>
<comment type="caution">
    <text evidence="4">The sequence shown here is derived from an EMBL/GenBank/DDBJ whole genome shotgun (WGS) entry which is preliminary data.</text>
</comment>
<gene>
    <name evidence="4" type="ORF">AB835_13320</name>
</gene>
<feature type="chain" id="PRO_5008906508" description="YbgF trimerisation domain-containing protein" evidence="2">
    <location>
        <begin position="23"/>
        <end position="253"/>
    </location>
</feature>
<reference evidence="4 5" key="1">
    <citation type="journal article" date="2016" name="Appl. Environ. Microbiol.">
        <title>Lack of Overt Genome Reduction in the Bryostatin-Producing Bryozoan Symbiont "Candidatus Endobugula sertula".</title>
        <authorList>
            <person name="Miller I.J."/>
            <person name="Vanee N."/>
            <person name="Fong S.S."/>
            <person name="Lim-Fong G.E."/>
            <person name="Kwan J.C."/>
        </authorList>
    </citation>
    <scope>NUCLEOTIDE SEQUENCE [LARGE SCALE GENOMIC DNA]</scope>
    <source>
        <strain evidence="4">AB1-4</strain>
    </source>
</reference>
<organism evidence="4 5">
    <name type="scientific">Candidatus Endobugula sertula</name>
    <name type="common">Bugula neritina bacterial symbiont</name>
    <dbReference type="NCBI Taxonomy" id="62101"/>
    <lineage>
        <taxon>Bacteria</taxon>
        <taxon>Pseudomonadati</taxon>
        <taxon>Pseudomonadota</taxon>
        <taxon>Gammaproteobacteria</taxon>
        <taxon>Cellvibrionales</taxon>
        <taxon>Cellvibrionaceae</taxon>
        <taxon>Candidatus Endobugula</taxon>
    </lineage>
</organism>
<dbReference type="Pfam" id="PF13174">
    <property type="entry name" value="TPR_6"/>
    <property type="match status" value="1"/>
</dbReference>
<feature type="domain" description="YbgF trimerisation" evidence="3">
    <location>
        <begin position="41"/>
        <end position="91"/>
    </location>
</feature>
<dbReference type="GO" id="GO:0070206">
    <property type="term" value="P:protein trimerization"/>
    <property type="evidence" value="ECO:0007669"/>
    <property type="project" value="InterPro"/>
</dbReference>
<feature type="coiled-coil region" evidence="1">
    <location>
        <begin position="49"/>
        <end position="76"/>
    </location>
</feature>
<evidence type="ECO:0000259" key="3">
    <source>
        <dbReference type="Pfam" id="PF16331"/>
    </source>
</evidence>
<keyword evidence="2" id="KW-0732">Signal</keyword>
<dbReference type="Gene3D" id="1.25.40.10">
    <property type="entry name" value="Tetratricopeptide repeat domain"/>
    <property type="match status" value="1"/>
</dbReference>
<evidence type="ECO:0000256" key="2">
    <source>
        <dbReference type="SAM" id="SignalP"/>
    </source>
</evidence>
<dbReference type="SUPFAM" id="SSF48452">
    <property type="entry name" value="TPR-like"/>
    <property type="match status" value="1"/>
</dbReference>
<evidence type="ECO:0000313" key="5">
    <source>
        <dbReference type="Proteomes" id="UP000242502"/>
    </source>
</evidence>
<feature type="signal peptide" evidence="2">
    <location>
        <begin position="1"/>
        <end position="22"/>
    </location>
</feature>
<dbReference type="EMBL" id="MDLC01000065">
    <property type="protein sequence ID" value="ODS22586.1"/>
    <property type="molecule type" value="Genomic_DNA"/>
</dbReference>
<dbReference type="STRING" id="62101.AB835_13320"/>
<dbReference type="InterPro" id="IPR032519">
    <property type="entry name" value="YbgF_tri"/>
</dbReference>
<name>A0A1D2QLZ0_9GAMM</name>
<sequence>MYRFSFSFVCCLLLSGFVYSQAQVRDPVASAPATIPPESSATANLVYDLQALQQEVLALRGQLEQQAHEIKRLKQQRLDDYLDLDKRLSDIIRDQSKQPITTDAVRVPPASLTVPSTTTGIPQLTLPTFPSNGDELYNTAINMLLNQQNYAGAQEKFTEYLKAYPEGRYVPNVYYWQGQILFAGAKKQQAADIFSLLITKYPTHPKTSDAKFKLAKIYFNQGKKDEAKAMLTEVAASNTDAALLAKSFLNKNY</sequence>
<dbReference type="Pfam" id="PF13432">
    <property type="entry name" value="TPR_16"/>
    <property type="match status" value="1"/>
</dbReference>
<evidence type="ECO:0000256" key="1">
    <source>
        <dbReference type="SAM" id="Coils"/>
    </source>
</evidence>
<protein>
    <recommendedName>
        <fullName evidence="3">YbgF trimerisation domain-containing protein</fullName>
    </recommendedName>
</protein>
<dbReference type="Gene3D" id="1.20.5.110">
    <property type="match status" value="1"/>
</dbReference>
<dbReference type="Pfam" id="PF16331">
    <property type="entry name" value="TolA_bind_tri"/>
    <property type="match status" value="1"/>
</dbReference>
<dbReference type="InterPro" id="IPR019734">
    <property type="entry name" value="TPR_rpt"/>
</dbReference>
<dbReference type="InterPro" id="IPR011990">
    <property type="entry name" value="TPR-like_helical_dom_sf"/>
</dbReference>